<evidence type="ECO:0000313" key="14">
    <source>
        <dbReference type="EMBL" id="CEO52848.1"/>
    </source>
</evidence>
<dbReference type="CDD" id="cd11063">
    <property type="entry name" value="CYP52"/>
    <property type="match status" value="1"/>
</dbReference>
<dbReference type="InterPro" id="IPR047146">
    <property type="entry name" value="Cyt_P450_E_CYP52_fungi"/>
</dbReference>
<evidence type="ECO:0000256" key="4">
    <source>
        <dbReference type="ARBA" id="ARBA00022692"/>
    </source>
</evidence>
<gene>
    <name evidence="14" type="ORF">BN869_000008906_1</name>
</gene>
<accession>A0A0B7K699</accession>
<evidence type="ECO:0000256" key="6">
    <source>
        <dbReference type="ARBA" id="ARBA00022989"/>
    </source>
</evidence>
<keyword evidence="8 11" id="KW-0408">Iron</keyword>
<evidence type="ECO:0000256" key="2">
    <source>
        <dbReference type="ARBA" id="ARBA00004167"/>
    </source>
</evidence>
<comment type="similarity">
    <text evidence="3 12">Belongs to the cytochrome P450 family.</text>
</comment>
<evidence type="ECO:0000256" key="1">
    <source>
        <dbReference type="ARBA" id="ARBA00001971"/>
    </source>
</evidence>
<dbReference type="InterPro" id="IPR002401">
    <property type="entry name" value="Cyt_P450_E_grp-I"/>
</dbReference>
<evidence type="ECO:0000256" key="11">
    <source>
        <dbReference type="PIRSR" id="PIRSR602401-1"/>
    </source>
</evidence>
<evidence type="ECO:0008006" key="15">
    <source>
        <dbReference type="Google" id="ProtNLM"/>
    </source>
</evidence>
<keyword evidence="7 12" id="KW-0560">Oxidoreductase</keyword>
<dbReference type="GO" id="GO:0016020">
    <property type="term" value="C:membrane"/>
    <property type="evidence" value="ECO:0007669"/>
    <property type="project" value="UniProtKB-SubCell"/>
</dbReference>
<evidence type="ECO:0000256" key="7">
    <source>
        <dbReference type="ARBA" id="ARBA00023002"/>
    </source>
</evidence>
<proteinExistence type="inferred from homology"/>
<dbReference type="GO" id="GO:0005506">
    <property type="term" value="F:iron ion binding"/>
    <property type="evidence" value="ECO:0007669"/>
    <property type="project" value="InterPro"/>
</dbReference>
<keyword evidence="6 13" id="KW-1133">Transmembrane helix</keyword>
<reference evidence="14" key="1">
    <citation type="submission" date="2015-01" db="EMBL/GenBank/DDBJ databases">
        <authorList>
            <person name="Durling Mikael"/>
        </authorList>
    </citation>
    <scope>NUCLEOTIDE SEQUENCE</scope>
</reference>
<dbReference type="Gene3D" id="1.10.630.10">
    <property type="entry name" value="Cytochrome P450"/>
    <property type="match status" value="1"/>
</dbReference>
<dbReference type="InterPro" id="IPR017972">
    <property type="entry name" value="Cyt_P450_CS"/>
</dbReference>
<feature type="transmembrane region" description="Helical" evidence="13">
    <location>
        <begin position="13"/>
        <end position="33"/>
    </location>
</feature>
<dbReference type="PANTHER" id="PTHR24287:SF17">
    <property type="entry name" value="P450, PUTATIVE (EUROFUNG)-RELATED"/>
    <property type="match status" value="1"/>
</dbReference>
<dbReference type="PRINTS" id="PR00463">
    <property type="entry name" value="EP450I"/>
</dbReference>
<dbReference type="GO" id="GO:0016705">
    <property type="term" value="F:oxidoreductase activity, acting on paired donors, with incorporation or reduction of molecular oxygen"/>
    <property type="evidence" value="ECO:0007669"/>
    <property type="project" value="InterPro"/>
</dbReference>
<evidence type="ECO:0000256" key="8">
    <source>
        <dbReference type="ARBA" id="ARBA00023004"/>
    </source>
</evidence>
<dbReference type="AlphaFoldDB" id="A0A0B7K699"/>
<evidence type="ECO:0000256" key="12">
    <source>
        <dbReference type="RuleBase" id="RU000461"/>
    </source>
</evidence>
<keyword evidence="9 12" id="KW-0503">Monooxygenase</keyword>
<evidence type="ECO:0000256" key="10">
    <source>
        <dbReference type="ARBA" id="ARBA00023136"/>
    </source>
</evidence>
<keyword evidence="10 13" id="KW-0472">Membrane</keyword>
<organism evidence="14">
    <name type="scientific">Bionectria ochroleuca</name>
    <name type="common">Gliocladium roseum</name>
    <dbReference type="NCBI Taxonomy" id="29856"/>
    <lineage>
        <taxon>Eukaryota</taxon>
        <taxon>Fungi</taxon>
        <taxon>Dikarya</taxon>
        <taxon>Ascomycota</taxon>
        <taxon>Pezizomycotina</taxon>
        <taxon>Sordariomycetes</taxon>
        <taxon>Hypocreomycetidae</taxon>
        <taxon>Hypocreales</taxon>
        <taxon>Bionectriaceae</taxon>
        <taxon>Clonostachys</taxon>
    </lineage>
</organism>
<evidence type="ECO:0000256" key="3">
    <source>
        <dbReference type="ARBA" id="ARBA00010617"/>
    </source>
</evidence>
<dbReference type="PANTHER" id="PTHR24287">
    <property type="entry name" value="P450, PUTATIVE (EUROFUNG)-RELATED"/>
    <property type="match status" value="1"/>
</dbReference>
<evidence type="ECO:0000256" key="13">
    <source>
        <dbReference type="SAM" id="Phobius"/>
    </source>
</evidence>
<keyword evidence="11 12" id="KW-0349">Heme</keyword>
<dbReference type="GO" id="GO:0004497">
    <property type="term" value="F:monooxygenase activity"/>
    <property type="evidence" value="ECO:0007669"/>
    <property type="project" value="UniProtKB-KW"/>
</dbReference>
<dbReference type="Pfam" id="PF00067">
    <property type="entry name" value="p450"/>
    <property type="match status" value="1"/>
</dbReference>
<keyword evidence="4 13" id="KW-0812">Transmembrane</keyword>
<dbReference type="PRINTS" id="PR00385">
    <property type="entry name" value="P450"/>
</dbReference>
<comment type="cofactor">
    <cofactor evidence="1 11">
        <name>heme</name>
        <dbReference type="ChEBI" id="CHEBI:30413"/>
    </cofactor>
</comment>
<evidence type="ECO:0000256" key="5">
    <source>
        <dbReference type="ARBA" id="ARBA00022723"/>
    </source>
</evidence>
<keyword evidence="5 11" id="KW-0479">Metal-binding</keyword>
<dbReference type="PROSITE" id="PS00086">
    <property type="entry name" value="CYTOCHROME_P450"/>
    <property type="match status" value="1"/>
</dbReference>
<dbReference type="GO" id="GO:0020037">
    <property type="term" value="F:heme binding"/>
    <property type="evidence" value="ECO:0007669"/>
    <property type="project" value="InterPro"/>
</dbReference>
<dbReference type="InterPro" id="IPR036396">
    <property type="entry name" value="Cyt_P450_sf"/>
</dbReference>
<name>A0A0B7K699_BIOOC</name>
<dbReference type="EMBL" id="CDPU01000031">
    <property type="protein sequence ID" value="CEO52848.1"/>
    <property type="molecule type" value="Genomic_DNA"/>
</dbReference>
<feature type="binding site" description="axial binding residue" evidence="11">
    <location>
        <position position="448"/>
    </location>
    <ligand>
        <name>heme</name>
        <dbReference type="ChEBI" id="CHEBI:30413"/>
    </ligand>
    <ligandPart>
        <name>Fe</name>
        <dbReference type="ChEBI" id="CHEBI:18248"/>
    </ligandPart>
</feature>
<evidence type="ECO:0000256" key="9">
    <source>
        <dbReference type="ARBA" id="ARBA00023033"/>
    </source>
</evidence>
<dbReference type="SUPFAM" id="SSF48264">
    <property type="entry name" value="Cytochrome P450"/>
    <property type="match status" value="1"/>
</dbReference>
<comment type="subcellular location">
    <subcellularLocation>
        <location evidence="2">Membrane</location>
        <topology evidence="2">Single-pass membrane protein</topology>
    </subcellularLocation>
</comment>
<protein>
    <recommendedName>
        <fullName evidence="15">Cytochrome P450</fullName>
    </recommendedName>
</protein>
<sequence>MSIFQMYGRWPDIVMILFILIFARIAIRCTLYWRMMKREGCQASCKKAYVRDPFIGLDFAYDRLFHGSPARNLKGSLEMYKRLGSTYTVNRLTTQTIYTCDVGNIKHLLATRFDDYKLPAVRVSVMGDLLGPGIFTLNGHSWSSARSLLRPALKKERLYGLSNILERHIQSMLGQISSQGGSLDLQPLFFSLTMDVATEFLMGYSTNMLNNPDGSAQQFVDDYMVCSTEAARKMTLGPLQFLRFNSAAKQSKARVFKHIDDYIEKCLKRTETGNSTVEQSNLLQELSGAIKDRKMLRDQVLHILLASRDTTASLLSNLFFVLARMPDVYAKLRSEIVAVVGDSVPDFGQLKELQYLGWCINESLRLHPVIPSNAREAAKDTVLPVGGGPEGDSPLFVRRGTIVLYHVYSMHRDPAVYGRDVEEFRPERWNGLRPGWAFLPFSGGPRVCIGQQMALMESYHIVVRLVQAFERLEPTDYQPWRELFALATTCENGVHVKLHKA</sequence>
<dbReference type="InterPro" id="IPR001128">
    <property type="entry name" value="Cyt_P450"/>
</dbReference>